<keyword evidence="3" id="KW-0347">Helicase</keyword>
<dbReference type="Gene3D" id="3.40.50.300">
    <property type="entry name" value="P-loop containing nucleotide triphosphate hydrolases"/>
    <property type="match status" value="1"/>
</dbReference>
<evidence type="ECO:0000256" key="4">
    <source>
        <dbReference type="ARBA" id="ARBA00022840"/>
    </source>
</evidence>
<dbReference type="EMBL" id="AQFT01000207">
    <property type="protein sequence ID" value="EMZ17420.1"/>
    <property type="molecule type" value="Genomic_DNA"/>
</dbReference>
<dbReference type="STRING" id="1235802.C823_05973"/>
<name>N1ZUC2_9FIRM</name>
<evidence type="ECO:0000256" key="3">
    <source>
        <dbReference type="ARBA" id="ARBA00022806"/>
    </source>
</evidence>
<evidence type="ECO:0000256" key="2">
    <source>
        <dbReference type="ARBA" id="ARBA00022801"/>
    </source>
</evidence>
<proteinExistence type="predicted"/>
<protein>
    <submittedName>
        <fullName evidence="6">Phage/plasmid primase, P4 family domain-containing protein</fullName>
    </submittedName>
</protein>
<reference evidence="6 7" key="1">
    <citation type="journal article" date="2014" name="Genome Announc.">
        <title>Draft genome sequences of the altered schaedler flora, a defined bacterial community from gnotobiotic mice.</title>
        <authorList>
            <person name="Wannemuehler M.J."/>
            <person name="Overstreet A.M."/>
            <person name="Ward D.V."/>
            <person name="Phillips G.J."/>
        </authorList>
    </citation>
    <scope>NUCLEOTIDE SEQUENCE [LARGE SCALE GENOMIC DNA]</scope>
    <source>
        <strain evidence="6 7">ASF492</strain>
    </source>
</reference>
<dbReference type="NCBIfam" id="TIGR01613">
    <property type="entry name" value="primase_Cterm"/>
    <property type="match status" value="1"/>
</dbReference>
<gene>
    <name evidence="6" type="ORF">C823_05973</name>
</gene>
<dbReference type="SMART" id="SM00885">
    <property type="entry name" value="D5_N"/>
    <property type="match status" value="1"/>
</dbReference>
<sequence>MTEESIVEWLKMKNAIRTYSHDDIGSARLLSDIFNKMCRYNATASEWYEFNGKYWAIDLGGLKVRNMTKILAKALIKYAVSASEDDNKYLKYAATWNEHRKRNTIIQDARDLNFFKNEDCDIDMYILNCLNGVLVLHQDSVEFIKHDPDLLLTQIANVRYDPDKPCERWEKFVDEVMEGNQEKVRYLQKLFGICLTGDTRLEKMWFLFGSTTRNGKSTMIETISNLLGTYAVSVRAETLAIKNNTDSRTASPDIAKLAGKRLAVASEPQKRMALDVALLKSMTGRDTISARFLHQSEFQFTPCFKLICNTNYLPIVSDTTIFKSDRVQVISFDRHFAESEQDKTLKNKLSTGNALSGILNWCISGWLLFCKEGLDEPENIRAATVEYANSSDKMQNFINDCLVEKKGCNIAIKDLYEKYEEWCNDNGFHTENKRNFIDDVKSKNIYKASGTVNGKTVRNIIRGYDFASEDFIEIDESEPLPFD</sequence>
<dbReference type="GO" id="GO:0016787">
    <property type="term" value="F:hydrolase activity"/>
    <property type="evidence" value="ECO:0007669"/>
    <property type="project" value="UniProtKB-KW"/>
</dbReference>
<dbReference type="GO" id="GO:0005524">
    <property type="term" value="F:ATP binding"/>
    <property type="evidence" value="ECO:0007669"/>
    <property type="project" value="UniProtKB-KW"/>
</dbReference>
<dbReference type="AlphaFoldDB" id="N1ZUC2"/>
<evidence type="ECO:0000259" key="5">
    <source>
        <dbReference type="PROSITE" id="PS51206"/>
    </source>
</evidence>
<keyword evidence="4" id="KW-0067">ATP-binding</keyword>
<keyword evidence="1" id="KW-0547">Nucleotide-binding</keyword>
<dbReference type="SUPFAM" id="SSF52540">
    <property type="entry name" value="P-loop containing nucleoside triphosphate hydrolases"/>
    <property type="match status" value="1"/>
</dbReference>
<dbReference type="Pfam" id="PF03288">
    <property type="entry name" value="Pox_D5"/>
    <property type="match status" value="1"/>
</dbReference>
<dbReference type="Pfam" id="PF08706">
    <property type="entry name" value="D5_N"/>
    <property type="match status" value="1"/>
</dbReference>
<keyword evidence="2" id="KW-0378">Hydrolase</keyword>
<dbReference type="Pfam" id="PF19263">
    <property type="entry name" value="DUF5906"/>
    <property type="match status" value="1"/>
</dbReference>
<dbReference type="PATRIC" id="fig|1235802.3.peg.6310"/>
<dbReference type="GO" id="GO:0004386">
    <property type="term" value="F:helicase activity"/>
    <property type="evidence" value="ECO:0007669"/>
    <property type="project" value="UniProtKB-KW"/>
</dbReference>
<dbReference type="PANTHER" id="PTHR35372">
    <property type="entry name" value="ATP BINDING PROTEIN-RELATED"/>
    <property type="match status" value="1"/>
</dbReference>
<comment type="caution">
    <text evidence="6">The sequence shown here is derived from an EMBL/GenBank/DDBJ whole genome shotgun (WGS) entry which is preliminary data.</text>
</comment>
<dbReference type="InterPro" id="IPR006500">
    <property type="entry name" value="Helicase_put_C_phage/plasmid"/>
</dbReference>
<evidence type="ECO:0000256" key="1">
    <source>
        <dbReference type="ARBA" id="ARBA00022741"/>
    </source>
</evidence>
<evidence type="ECO:0000313" key="6">
    <source>
        <dbReference type="EMBL" id="EMZ17420.1"/>
    </source>
</evidence>
<feature type="domain" description="SF3 helicase" evidence="5">
    <location>
        <begin position="182"/>
        <end position="345"/>
    </location>
</feature>
<dbReference type="InterPro" id="IPR014015">
    <property type="entry name" value="Helicase_SF3_DNA-vir"/>
</dbReference>
<dbReference type="InterPro" id="IPR045455">
    <property type="entry name" value="NrS-1_pol-like_helicase"/>
</dbReference>
<dbReference type="InterPro" id="IPR027417">
    <property type="entry name" value="P-loop_NTPase"/>
</dbReference>
<evidence type="ECO:0000313" key="7">
    <source>
        <dbReference type="Proteomes" id="UP000012589"/>
    </source>
</evidence>
<dbReference type="Proteomes" id="UP000012589">
    <property type="component" value="Unassembled WGS sequence"/>
</dbReference>
<accession>N1ZUC2</accession>
<dbReference type="PANTHER" id="PTHR35372:SF2">
    <property type="entry name" value="SF3 HELICASE DOMAIN-CONTAINING PROTEIN"/>
    <property type="match status" value="1"/>
</dbReference>
<dbReference type="eggNOG" id="COG3378">
    <property type="taxonomic scope" value="Bacteria"/>
</dbReference>
<dbReference type="PROSITE" id="PS51206">
    <property type="entry name" value="SF3_HELICASE_1"/>
    <property type="match status" value="1"/>
</dbReference>
<organism evidence="6 7">
    <name type="scientific">Eubacterium plexicaudatum ASF492</name>
    <dbReference type="NCBI Taxonomy" id="1235802"/>
    <lineage>
        <taxon>Bacteria</taxon>
        <taxon>Bacillati</taxon>
        <taxon>Bacillota</taxon>
        <taxon>Clostridia</taxon>
        <taxon>Eubacteriales</taxon>
        <taxon>Eubacteriaceae</taxon>
        <taxon>Eubacterium</taxon>
    </lineage>
</organism>
<keyword evidence="7" id="KW-1185">Reference proteome</keyword>
<dbReference type="InterPro" id="IPR004968">
    <property type="entry name" value="DNA_primase/NTPase_C"/>
</dbReference>
<dbReference type="InterPro" id="IPR014818">
    <property type="entry name" value="Phage/plasmid_primase_P4_C"/>
</dbReference>
<dbReference type="InterPro" id="IPR051620">
    <property type="entry name" value="ORF904-like_C"/>
</dbReference>
<dbReference type="HOGENOM" id="CLU_029612_0_0_9"/>